<accession>A0A5B7I1R0</accession>
<organism evidence="1 2">
    <name type="scientific">Portunus trituberculatus</name>
    <name type="common">Swimming crab</name>
    <name type="synonym">Neptunus trituberculatus</name>
    <dbReference type="NCBI Taxonomy" id="210409"/>
    <lineage>
        <taxon>Eukaryota</taxon>
        <taxon>Metazoa</taxon>
        <taxon>Ecdysozoa</taxon>
        <taxon>Arthropoda</taxon>
        <taxon>Crustacea</taxon>
        <taxon>Multicrustacea</taxon>
        <taxon>Malacostraca</taxon>
        <taxon>Eumalacostraca</taxon>
        <taxon>Eucarida</taxon>
        <taxon>Decapoda</taxon>
        <taxon>Pleocyemata</taxon>
        <taxon>Brachyura</taxon>
        <taxon>Eubrachyura</taxon>
        <taxon>Portunoidea</taxon>
        <taxon>Portunidae</taxon>
        <taxon>Portuninae</taxon>
        <taxon>Portunus</taxon>
    </lineage>
</organism>
<proteinExistence type="predicted"/>
<reference evidence="1 2" key="1">
    <citation type="submission" date="2019-05" db="EMBL/GenBank/DDBJ databases">
        <title>Another draft genome of Portunus trituberculatus and its Hox gene families provides insights of decapod evolution.</title>
        <authorList>
            <person name="Jeong J.-H."/>
            <person name="Song I."/>
            <person name="Kim S."/>
            <person name="Choi T."/>
            <person name="Kim D."/>
            <person name="Ryu S."/>
            <person name="Kim W."/>
        </authorList>
    </citation>
    <scope>NUCLEOTIDE SEQUENCE [LARGE SCALE GENOMIC DNA]</scope>
    <source>
        <tissue evidence="1">Muscle</tissue>
    </source>
</reference>
<evidence type="ECO:0000313" key="2">
    <source>
        <dbReference type="Proteomes" id="UP000324222"/>
    </source>
</evidence>
<dbReference type="Proteomes" id="UP000324222">
    <property type="component" value="Unassembled WGS sequence"/>
</dbReference>
<name>A0A5B7I1R0_PORTR</name>
<evidence type="ECO:0000313" key="1">
    <source>
        <dbReference type="EMBL" id="MPC78550.1"/>
    </source>
</evidence>
<dbReference type="AlphaFoldDB" id="A0A5B7I1R0"/>
<sequence>MSARTTERWDVMPLTVRMRRLRSLFTMAPNSQSRSCLGSLRQASTLFVVSVSCTGPAGSQTPLNHCLPVQHKQSKA</sequence>
<dbReference type="EMBL" id="VSRR010048724">
    <property type="protein sequence ID" value="MPC78550.1"/>
    <property type="molecule type" value="Genomic_DNA"/>
</dbReference>
<keyword evidence="2" id="KW-1185">Reference proteome</keyword>
<gene>
    <name evidence="1" type="ORF">E2C01_073038</name>
</gene>
<protein>
    <submittedName>
        <fullName evidence="1">Uncharacterized protein</fullName>
    </submittedName>
</protein>
<comment type="caution">
    <text evidence="1">The sequence shown here is derived from an EMBL/GenBank/DDBJ whole genome shotgun (WGS) entry which is preliminary data.</text>
</comment>